<dbReference type="RefSeq" id="WP_128533534.1">
    <property type="nucleotide sequence ID" value="NZ_SBIW01000003.1"/>
</dbReference>
<sequence length="88" mass="10418">MSPLIHSNHGKEIYTHCRALRHTYSIYQCRYRYHFTTAITIDSLGACQGISYQNGRIFLYGDREVGMIREFKMLNDSLIYQQHEIKLT</sequence>
<evidence type="ECO:0000313" key="1">
    <source>
        <dbReference type="EMBL" id="RWY54099.1"/>
    </source>
</evidence>
<organism evidence="1 2">
    <name type="scientific">Mucilaginibacter gilvus</name>
    <dbReference type="NCBI Taxonomy" id="2305909"/>
    <lineage>
        <taxon>Bacteria</taxon>
        <taxon>Pseudomonadati</taxon>
        <taxon>Bacteroidota</taxon>
        <taxon>Sphingobacteriia</taxon>
        <taxon>Sphingobacteriales</taxon>
        <taxon>Sphingobacteriaceae</taxon>
        <taxon>Mucilaginibacter</taxon>
    </lineage>
</organism>
<proteinExistence type="predicted"/>
<name>A0A3S3UTJ4_9SPHI</name>
<dbReference type="OrthoDB" id="931771at2"/>
<dbReference type="Proteomes" id="UP000286701">
    <property type="component" value="Unassembled WGS sequence"/>
</dbReference>
<dbReference type="EMBL" id="SBIW01000003">
    <property type="protein sequence ID" value="RWY54099.1"/>
    <property type="molecule type" value="Genomic_DNA"/>
</dbReference>
<protein>
    <submittedName>
        <fullName evidence="1">Uncharacterized protein</fullName>
    </submittedName>
</protein>
<dbReference type="AlphaFoldDB" id="A0A3S3UTJ4"/>
<evidence type="ECO:0000313" key="2">
    <source>
        <dbReference type="Proteomes" id="UP000286701"/>
    </source>
</evidence>
<keyword evidence="2" id="KW-1185">Reference proteome</keyword>
<gene>
    <name evidence="1" type="ORF">EPL05_08630</name>
</gene>
<reference evidence="1 2" key="1">
    <citation type="submission" date="2019-01" db="EMBL/GenBank/DDBJ databases">
        <title>Mucilaginibacter antarcticum sp. nov., isolated from antarctic soil.</title>
        <authorList>
            <person name="Yan Y.-Q."/>
            <person name="Du Z.-J."/>
        </authorList>
    </citation>
    <scope>NUCLEOTIDE SEQUENCE [LARGE SCALE GENOMIC DNA]</scope>
    <source>
        <strain evidence="1 2">F01003</strain>
    </source>
</reference>
<accession>A0A3S3UTJ4</accession>
<comment type="caution">
    <text evidence="1">The sequence shown here is derived from an EMBL/GenBank/DDBJ whole genome shotgun (WGS) entry which is preliminary data.</text>
</comment>